<protein>
    <submittedName>
        <fullName evidence="6">LysR family transcriptional regulator</fullName>
    </submittedName>
</protein>
<organism evidence="6 7">
    <name type="scientific">Leeia speluncae</name>
    <dbReference type="NCBI Taxonomy" id="2884804"/>
    <lineage>
        <taxon>Bacteria</taxon>
        <taxon>Pseudomonadati</taxon>
        <taxon>Pseudomonadota</taxon>
        <taxon>Betaproteobacteria</taxon>
        <taxon>Neisseriales</taxon>
        <taxon>Leeiaceae</taxon>
        <taxon>Leeia</taxon>
    </lineage>
</organism>
<keyword evidence="4" id="KW-0804">Transcription</keyword>
<dbReference type="InterPro" id="IPR036390">
    <property type="entry name" value="WH_DNA-bd_sf"/>
</dbReference>
<evidence type="ECO:0000256" key="4">
    <source>
        <dbReference type="ARBA" id="ARBA00023163"/>
    </source>
</evidence>
<dbReference type="SUPFAM" id="SSF46785">
    <property type="entry name" value="Winged helix' DNA-binding domain"/>
    <property type="match status" value="1"/>
</dbReference>
<dbReference type="PANTHER" id="PTHR30427:SF1">
    <property type="entry name" value="TRANSCRIPTIONAL ACTIVATOR PROTEIN LYSR"/>
    <property type="match status" value="1"/>
</dbReference>
<dbReference type="Gene3D" id="3.40.190.10">
    <property type="entry name" value="Periplasmic binding protein-like II"/>
    <property type="match status" value="2"/>
</dbReference>
<gene>
    <name evidence="6" type="ORF">LIN78_03550</name>
</gene>
<dbReference type="PROSITE" id="PS50931">
    <property type="entry name" value="HTH_LYSR"/>
    <property type="match status" value="1"/>
</dbReference>
<evidence type="ECO:0000313" key="7">
    <source>
        <dbReference type="Proteomes" id="UP001165395"/>
    </source>
</evidence>
<evidence type="ECO:0000313" key="6">
    <source>
        <dbReference type="EMBL" id="MCB6182626.1"/>
    </source>
</evidence>
<comment type="caution">
    <text evidence="6">The sequence shown here is derived from an EMBL/GenBank/DDBJ whole genome shotgun (WGS) entry which is preliminary data.</text>
</comment>
<keyword evidence="7" id="KW-1185">Reference proteome</keyword>
<keyword evidence="3" id="KW-0238">DNA-binding</keyword>
<dbReference type="InterPro" id="IPR000847">
    <property type="entry name" value="LysR_HTH_N"/>
</dbReference>
<accession>A0ABS8D345</accession>
<dbReference type="NCBIfam" id="NF008239">
    <property type="entry name" value="PRK11013.1"/>
    <property type="match status" value="1"/>
</dbReference>
<evidence type="ECO:0000259" key="5">
    <source>
        <dbReference type="PROSITE" id="PS50931"/>
    </source>
</evidence>
<evidence type="ECO:0000256" key="1">
    <source>
        <dbReference type="ARBA" id="ARBA00009437"/>
    </source>
</evidence>
<dbReference type="Pfam" id="PF00126">
    <property type="entry name" value="HTH_1"/>
    <property type="match status" value="1"/>
</dbReference>
<dbReference type="InterPro" id="IPR036388">
    <property type="entry name" value="WH-like_DNA-bd_sf"/>
</dbReference>
<evidence type="ECO:0000256" key="3">
    <source>
        <dbReference type="ARBA" id="ARBA00023125"/>
    </source>
</evidence>
<dbReference type="Gene3D" id="1.10.10.10">
    <property type="entry name" value="Winged helix-like DNA-binding domain superfamily/Winged helix DNA-binding domain"/>
    <property type="match status" value="1"/>
</dbReference>
<dbReference type="PANTHER" id="PTHR30427">
    <property type="entry name" value="TRANSCRIPTIONAL ACTIVATOR PROTEIN LYSR"/>
    <property type="match status" value="1"/>
</dbReference>
<dbReference type="InterPro" id="IPR005119">
    <property type="entry name" value="LysR_subst-bd"/>
</dbReference>
<comment type="similarity">
    <text evidence="1">Belongs to the LysR transcriptional regulatory family.</text>
</comment>
<feature type="domain" description="HTH lysR-type" evidence="5">
    <location>
        <begin position="1"/>
        <end position="60"/>
    </location>
</feature>
<dbReference type="EMBL" id="JAJBZT010000002">
    <property type="protein sequence ID" value="MCB6182626.1"/>
    <property type="molecule type" value="Genomic_DNA"/>
</dbReference>
<dbReference type="Pfam" id="PF03466">
    <property type="entry name" value="LysR_substrate"/>
    <property type="match status" value="1"/>
</dbReference>
<keyword evidence="2" id="KW-0805">Transcription regulation</keyword>
<dbReference type="Proteomes" id="UP001165395">
    <property type="component" value="Unassembled WGS sequence"/>
</dbReference>
<dbReference type="PRINTS" id="PR00039">
    <property type="entry name" value="HTHLYSR"/>
</dbReference>
<reference evidence="6" key="1">
    <citation type="submission" date="2021-10" db="EMBL/GenBank/DDBJ databases">
        <title>The complete genome sequence of Leeia sp. TBRC 13508.</title>
        <authorList>
            <person name="Charoenyingcharoen P."/>
            <person name="Yukphan P."/>
        </authorList>
    </citation>
    <scope>NUCLEOTIDE SEQUENCE</scope>
    <source>
        <strain evidence="6">TBRC 13508</strain>
    </source>
</reference>
<name>A0ABS8D345_9NEIS</name>
<dbReference type="RefSeq" id="WP_227178551.1">
    <property type="nucleotide sequence ID" value="NZ_JAJBZT010000002.1"/>
</dbReference>
<evidence type="ECO:0000256" key="2">
    <source>
        <dbReference type="ARBA" id="ARBA00023015"/>
    </source>
</evidence>
<proteinExistence type="inferred from homology"/>
<dbReference type="SUPFAM" id="SSF53850">
    <property type="entry name" value="Periplasmic binding protein-like II"/>
    <property type="match status" value="1"/>
</dbReference>
<sequence length="303" mass="33194">MTIQHRHIEVFRAIMTSGSLTNAARLLHTSQPTLSRELARLEQLLGYALFTREKGRLQPTANAYTLFEEVQRSYIGLSRIIDTATQLAKQQGATLSVVCQPAFAHALMPSVCSYLQKLVPDIQVSITPQESPLLEEWLSMQRFDIGMTEGQDAPPGTSVTEVLCVDEVCVLPANHPLASKTILSPQDFEGSAFVSLAPEDPYRQQVDQVFEEAGVTRQLQWETASAVSVCSLVSAGLGVAIVNPLTALALQGESMIVRRFSTSIPYQVSVVLPIHRPETPILESVQIALRQFANDIQGKLGLI</sequence>